<feature type="transmembrane region" description="Helical" evidence="6">
    <location>
        <begin position="144"/>
        <end position="164"/>
    </location>
</feature>
<accession>A0A0T6BB61</accession>
<evidence type="ECO:0000256" key="5">
    <source>
        <dbReference type="ARBA" id="ARBA00023136"/>
    </source>
</evidence>
<dbReference type="AlphaFoldDB" id="A0A0T6BB61"/>
<feature type="transmembrane region" description="Helical" evidence="6">
    <location>
        <begin position="28"/>
        <end position="52"/>
    </location>
</feature>
<comment type="similarity">
    <text evidence="2">Belongs to the autoinducer-2 exporter (AI-2E) (TC 2.A.86) family.</text>
</comment>
<name>A0A0T6BB61_9SCAR</name>
<dbReference type="PANTHER" id="PTHR21716:SF4">
    <property type="entry name" value="TRANSMEMBRANE PROTEIN 245"/>
    <property type="match status" value="1"/>
</dbReference>
<dbReference type="OrthoDB" id="5970161at2759"/>
<evidence type="ECO:0000256" key="4">
    <source>
        <dbReference type="ARBA" id="ARBA00022989"/>
    </source>
</evidence>
<feature type="transmembrane region" description="Helical" evidence="6">
    <location>
        <begin position="117"/>
        <end position="137"/>
    </location>
</feature>
<keyword evidence="4 6" id="KW-1133">Transmembrane helix</keyword>
<dbReference type="EMBL" id="LJIG01002395">
    <property type="protein sequence ID" value="KRT84545.1"/>
    <property type="molecule type" value="Genomic_DNA"/>
</dbReference>
<reference evidence="7 8" key="1">
    <citation type="submission" date="2015-09" db="EMBL/GenBank/DDBJ databases">
        <title>Draft genome of the scarab beetle Oryctes borbonicus.</title>
        <authorList>
            <person name="Meyer J.M."/>
            <person name="Markov G.V."/>
            <person name="Baskaran P."/>
            <person name="Herrmann M."/>
            <person name="Sommer R.J."/>
            <person name="Roedelsperger C."/>
        </authorList>
    </citation>
    <scope>NUCLEOTIDE SEQUENCE [LARGE SCALE GENOMIC DNA]</scope>
    <source>
        <strain evidence="7">OB123</strain>
        <tissue evidence="7">Whole animal</tissue>
    </source>
</reference>
<comment type="subcellular location">
    <subcellularLocation>
        <location evidence="1">Membrane</location>
        <topology evidence="1">Multi-pass membrane protein</topology>
    </subcellularLocation>
</comment>
<gene>
    <name evidence="7" type="ORF">AMK59_311</name>
</gene>
<evidence type="ECO:0000256" key="2">
    <source>
        <dbReference type="ARBA" id="ARBA00009773"/>
    </source>
</evidence>
<feature type="transmembrane region" description="Helical" evidence="6">
    <location>
        <begin position="170"/>
        <end position="189"/>
    </location>
</feature>
<dbReference type="InterPro" id="IPR002549">
    <property type="entry name" value="AI-2E-like"/>
</dbReference>
<keyword evidence="8" id="KW-1185">Reference proteome</keyword>
<comment type="caution">
    <text evidence="7">The sequence shown here is derived from an EMBL/GenBank/DDBJ whole genome shotgun (WGS) entry which is preliminary data.</text>
</comment>
<evidence type="ECO:0000256" key="1">
    <source>
        <dbReference type="ARBA" id="ARBA00004141"/>
    </source>
</evidence>
<dbReference type="GO" id="GO:0016020">
    <property type="term" value="C:membrane"/>
    <property type="evidence" value="ECO:0007669"/>
    <property type="project" value="UniProtKB-SubCell"/>
</dbReference>
<evidence type="ECO:0000256" key="3">
    <source>
        <dbReference type="ARBA" id="ARBA00022692"/>
    </source>
</evidence>
<feature type="non-terminal residue" evidence="7">
    <location>
        <position position="224"/>
    </location>
</feature>
<organism evidence="7 8">
    <name type="scientific">Oryctes borbonicus</name>
    <dbReference type="NCBI Taxonomy" id="1629725"/>
    <lineage>
        <taxon>Eukaryota</taxon>
        <taxon>Metazoa</taxon>
        <taxon>Ecdysozoa</taxon>
        <taxon>Arthropoda</taxon>
        <taxon>Hexapoda</taxon>
        <taxon>Insecta</taxon>
        <taxon>Pterygota</taxon>
        <taxon>Neoptera</taxon>
        <taxon>Endopterygota</taxon>
        <taxon>Coleoptera</taxon>
        <taxon>Polyphaga</taxon>
        <taxon>Scarabaeiformia</taxon>
        <taxon>Scarabaeidae</taxon>
        <taxon>Dynastinae</taxon>
        <taxon>Oryctes</taxon>
    </lineage>
</organism>
<protein>
    <submittedName>
        <fullName evidence="7">Uncharacterized protein</fullName>
    </submittedName>
</protein>
<feature type="transmembrane region" description="Helical" evidence="6">
    <location>
        <begin position="201"/>
        <end position="223"/>
    </location>
</feature>
<dbReference type="PANTHER" id="PTHR21716">
    <property type="entry name" value="TRANSMEMBRANE PROTEIN"/>
    <property type="match status" value="1"/>
</dbReference>
<dbReference type="Proteomes" id="UP000051574">
    <property type="component" value="Unassembled WGS sequence"/>
</dbReference>
<keyword evidence="3 6" id="KW-0812">Transmembrane</keyword>
<evidence type="ECO:0000313" key="7">
    <source>
        <dbReference type="EMBL" id="KRT84545.1"/>
    </source>
</evidence>
<proteinExistence type="inferred from homology"/>
<evidence type="ECO:0000313" key="8">
    <source>
        <dbReference type="Proteomes" id="UP000051574"/>
    </source>
</evidence>
<keyword evidence="5 6" id="KW-0472">Membrane</keyword>
<evidence type="ECO:0000256" key="6">
    <source>
        <dbReference type="SAM" id="Phobius"/>
    </source>
</evidence>
<sequence length="224" mass="25280">MDYRSPLENIINIFGSLPQGHDKPVKQAVYNALALFLLFLGCAAGCALYLILEPFIKPLMWALLVGSVLHPLKYKLAQRFKSWFHSLEESNTPVVFGLILVPVNLVDNISELLGNKLLNHLKIITSVLVIIPVLHLIYYYTPKFLISLVINFTHWSSYFISFIIDHASTAVVVILLLGYITAVVFFWTAQNNFKFHCISTLTWFLLACYLANLCGSLKIAAFVT</sequence>